<accession>A0ABX8IYA4</accession>
<evidence type="ECO:0000313" key="1">
    <source>
        <dbReference type="EMBL" id="QWV17709.1"/>
    </source>
</evidence>
<dbReference type="Proteomes" id="UP000683436">
    <property type="component" value="Chromosome"/>
</dbReference>
<organism evidence="1 2">
    <name type="scientific">Stutzerimonas zhaodongensis</name>
    <dbReference type="NCBI Taxonomy" id="1176257"/>
    <lineage>
        <taxon>Bacteria</taxon>
        <taxon>Pseudomonadati</taxon>
        <taxon>Pseudomonadota</taxon>
        <taxon>Gammaproteobacteria</taxon>
        <taxon>Pseudomonadales</taxon>
        <taxon>Pseudomonadaceae</taxon>
        <taxon>Stutzerimonas</taxon>
    </lineage>
</organism>
<proteinExistence type="predicted"/>
<gene>
    <name evidence="1" type="ORF">KQ248_03150</name>
</gene>
<keyword evidence="2" id="KW-1185">Reference proteome</keyword>
<reference evidence="1 2" key="1">
    <citation type="submission" date="2021-06" db="EMBL/GenBank/DDBJ databases">
        <title>Microbial metabolic specificity influences pelagic lipid remineralization.</title>
        <authorList>
            <person name="Behrendt L."/>
            <person name="Hunter J.E."/>
            <person name="Alcolombri U."/>
            <person name="Smriga S."/>
            <person name="Mincer T."/>
            <person name="Lowenstein D.P."/>
            <person name="Peaudecerf F.J."/>
            <person name="Fernandez V.I."/>
            <person name="Fredricks H."/>
            <person name="Almblad H."/>
            <person name="Harrison J.J."/>
            <person name="Stocker R."/>
            <person name="Van Mooy B.A.S."/>
        </authorList>
    </citation>
    <scope>NUCLEOTIDE SEQUENCE [LARGE SCALE GENOMIC DNA]</scope>
    <source>
        <strain evidence="1 2">A252</strain>
    </source>
</reference>
<sequence length="54" mass="6327">MKWIELWKALARDEPFDLMALAGFDRQQAGSYQKRCVQIERITTGSRRRDSALL</sequence>
<dbReference type="EMBL" id="CP076683">
    <property type="protein sequence ID" value="QWV17709.1"/>
    <property type="molecule type" value="Genomic_DNA"/>
</dbReference>
<evidence type="ECO:0000313" key="2">
    <source>
        <dbReference type="Proteomes" id="UP000683436"/>
    </source>
</evidence>
<dbReference type="RefSeq" id="WP_181689975.1">
    <property type="nucleotide sequence ID" value="NZ_CP076683.1"/>
</dbReference>
<protein>
    <submittedName>
        <fullName evidence="1">Uncharacterized protein</fullName>
    </submittedName>
</protein>
<name>A0ABX8IYA4_9GAMM</name>